<protein>
    <submittedName>
        <fullName evidence="5">2-dehydro-3-deoxygluconokinase</fullName>
    </submittedName>
</protein>
<evidence type="ECO:0000313" key="5">
    <source>
        <dbReference type="EMBL" id="EMZ24338.1"/>
    </source>
</evidence>
<dbReference type="InterPro" id="IPR052700">
    <property type="entry name" value="Carb_kinase_PfkB-like"/>
</dbReference>
<reference evidence="5 6" key="1">
    <citation type="journal article" date="2014" name="Genome Announc.">
        <title>Draft genome sequences of the altered schaedler flora, a defined bacterial community from gnotobiotic mice.</title>
        <authorList>
            <person name="Wannemuehler M.J."/>
            <person name="Overstreet A.M."/>
            <person name="Ward D.V."/>
            <person name="Phillips G.J."/>
        </authorList>
    </citation>
    <scope>NUCLEOTIDE SEQUENCE [LARGE SCALE GENOMIC DNA]</scope>
    <source>
        <strain evidence="5 6">ASF492</strain>
    </source>
</reference>
<gene>
    <name evidence="5" type="ORF">C823_03295</name>
</gene>
<dbReference type="eggNOG" id="COG0524">
    <property type="taxonomic scope" value="Bacteria"/>
</dbReference>
<dbReference type="AlphaFoldDB" id="N2ACZ3"/>
<dbReference type="Proteomes" id="UP000012589">
    <property type="component" value="Unassembled WGS sequence"/>
</dbReference>
<dbReference type="EMBL" id="AQFT01000099">
    <property type="protein sequence ID" value="EMZ24338.1"/>
    <property type="molecule type" value="Genomic_DNA"/>
</dbReference>
<dbReference type="GO" id="GO:0016301">
    <property type="term" value="F:kinase activity"/>
    <property type="evidence" value="ECO:0007669"/>
    <property type="project" value="UniProtKB-KW"/>
</dbReference>
<dbReference type="PATRIC" id="fig|1235802.3.peg.3483"/>
<dbReference type="OrthoDB" id="9813569at2"/>
<evidence type="ECO:0000259" key="4">
    <source>
        <dbReference type="Pfam" id="PF00294"/>
    </source>
</evidence>
<proteinExistence type="inferred from homology"/>
<accession>N2ACZ3</accession>
<dbReference type="InterPro" id="IPR011611">
    <property type="entry name" value="PfkB_dom"/>
</dbReference>
<evidence type="ECO:0000256" key="3">
    <source>
        <dbReference type="ARBA" id="ARBA00022777"/>
    </source>
</evidence>
<comment type="caution">
    <text evidence="5">The sequence shown here is derived from an EMBL/GenBank/DDBJ whole genome shotgun (WGS) entry which is preliminary data.</text>
</comment>
<organism evidence="5 6">
    <name type="scientific">Eubacterium plexicaudatum ASF492</name>
    <dbReference type="NCBI Taxonomy" id="1235802"/>
    <lineage>
        <taxon>Bacteria</taxon>
        <taxon>Bacillati</taxon>
        <taxon>Bacillota</taxon>
        <taxon>Clostridia</taxon>
        <taxon>Eubacteriales</taxon>
        <taxon>Eubacteriaceae</taxon>
        <taxon>Eubacterium</taxon>
    </lineage>
</organism>
<keyword evidence="6" id="KW-1185">Reference proteome</keyword>
<dbReference type="HOGENOM" id="CLU_027634_0_1_9"/>
<evidence type="ECO:0000256" key="1">
    <source>
        <dbReference type="ARBA" id="ARBA00010688"/>
    </source>
</evidence>
<sequence>MNLNLRDAKDCKYDAVSLGEVMLRLDPGEGRIRTARSFRAWEGGGEYNVIRGLRRCFGMHTAVITAFADNEVGMLMEDFILQGGVDTSLIKWMETDGIGRICRNGINFTERGYGIRGAVGCSDRANTAISKATPKDFDFEYIFGELGVRWLHTGGIYAALSEQSCETVLAAIKTAKKYGTVISYDLNYRPSMWSAIGGKEKAQEVNKEIASYVDVMIGNEEDFTACLGFEIEGNDENLKELNLDGYKKMINQAAQTYPNFKAVATTLRTVKTATVNDWGAICWADGNISKSKDYKGLEILDRVGGGDSFASGLIYGLMTTQDAQIAVNYGAAHGALAMTTPGDTTTATRKEVEGIMGGAGARVLR</sequence>
<dbReference type="InterPro" id="IPR029056">
    <property type="entry name" value="Ribokinase-like"/>
</dbReference>
<dbReference type="SUPFAM" id="SSF53613">
    <property type="entry name" value="Ribokinase-like"/>
    <property type="match status" value="1"/>
</dbReference>
<comment type="similarity">
    <text evidence="1">Belongs to the carbohydrate kinase PfkB family.</text>
</comment>
<evidence type="ECO:0000256" key="2">
    <source>
        <dbReference type="ARBA" id="ARBA00022679"/>
    </source>
</evidence>
<feature type="domain" description="Carbohydrate kinase PfkB" evidence="4">
    <location>
        <begin position="15"/>
        <end position="346"/>
    </location>
</feature>
<dbReference type="Pfam" id="PF00294">
    <property type="entry name" value="PfkB"/>
    <property type="match status" value="1"/>
</dbReference>
<dbReference type="STRING" id="1235802.C823_03295"/>
<evidence type="ECO:0000313" key="6">
    <source>
        <dbReference type="Proteomes" id="UP000012589"/>
    </source>
</evidence>
<keyword evidence="3 5" id="KW-0418">Kinase</keyword>
<dbReference type="Gene3D" id="3.40.1190.20">
    <property type="match status" value="1"/>
</dbReference>
<dbReference type="PANTHER" id="PTHR43320:SF2">
    <property type="entry name" value="2-DEHYDRO-3-DEOXYGLUCONOKINASE_2-DEHYDRO-3-DEOXYGALACTONOKINASE"/>
    <property type="match status" value="1"/>
</dbReference>
<name>N2ACZ3_9FIRM</name>
<keyword evidence="2" id="KW-0808">Transferase</keyword>
<dbReference type="CDD" id="cd01166">
    <property type="entry name" value="KdgK"/>
    <property type="match status" value="1"/>
</dbReference>
<dbReference type="PANTHER" id="PTHR43320">
    <property type="entry name" value="SUGAR KINASE"/>
    <property type="match status" value="1"/>
</dbReference>